<sequence length="193" mass="22479">MRLCVHYIVMKKESWYARIAIIVSLGVLAYIALDIKPFTFENTEFLGWVVAALSASTAILLWWNIQNYFLFKRTIEEDTKRIVQKVIEDKSSNLEGLITFVRYIDFYNRHIDEKAIDGFIQAIGKINNSTEKEGLNDILFCLIEITKRYNEKGNTCHIYRGKRSDYLDVLSKVDLEGIEKVKKFISDANELSY</sequence>
<comment type="caution">
    <text evidence="2">The sequence shown here is derived from an EMBL/GenBank/DDBJ whole genome shotgun (WGS) entry which is preliminary data.</text>
</comment>
<proteinExistence type="predicted"/>
<keyword evidence="1" id="KW-1133">Transmembrane helix</keyword>
<evidence type="ECO:0000313" key="3">
    <source>
        <dbReference type="Proteomes" id="UP000006262"/>
    </source>
</evidence>
<name>A0AAD2TSZ2_PARDI</name>
<reference evidence="2 3" key="1">
    <citation type="submission" date="2012-02" db="EMBL/GenBank/DDBJ databases">
        <title>The Genome Sequence of Parabacteroides distasonis CL09T03C24.</title>
        <authorList>
            <consortium name="The Broad Institute Genome Sequencing Platform"/>
            <person name="Earl A."/>
            <person name="Ward D."/>
            <person name="Feldgarden M."/>
            <person name="Gevers D."/>
            <person name="Zitomersky N.L."/>
            <person name="Coyne M.J."/>
            <person name="Comstock L.E."/>
            <person name="Young S.K."/>
            <person name="Zeng Q."/>
            <person name="Gargeya S."/>
            <person name="Fitzgerald M."/>
            <person name="Haas B."/>
            <person name="Abouelleil A."/>
            <person name="Alvarado L."/>
            <person name="Arachchi H.M."/>
            <person name="Berlin A."/>
            <person name="Chapman S.B."/>
            <person name="Gearin G."/>
            <person name="Goldberg J."/>
            <person name="Griggs A."/>
            <person name="Gujja S."/>
            <person name="Hansen M."/>
            <person name="Heiman D."/>
            <person name="Howarth C."/>
            <person name="Larimer J."/>
            <person name="Lui A."/>
            <person name="MacDonald P.J.P."/>
            <person name="McCowen C."/>
            <person name="Montmayeur A."/>
            <person name="Murphy C."/>
            <person name="Neiman D."/>
            <person name="Pearson M."/>
            <person name="Priest M."/>
            <person name="Roberts A."/>
            <person name="Saif S."/>
            <person name="Shea T."/>
            <person name="Sisk P."/>
            <person name="Stolte C."/>
            <person name="Sykes S."/>
            <person name="Wortman J."/>
            <person name="Nusbaum C."/>
            <person name="Birren B."/>
        </authorList>
    </citation>
    <scope>NUCLEOTIDE SEQUENCE [LARGE SCALE GENOMIC DNA]</scope>
    <source>
        <strain evidence="2 3">CL09T03C24</strain>
    </source>
</reference>
<dbReference type="EMBL" id="AGZN01000003">
    <property type="protein sequence ID" value="EKN33271.1"/>
    <property type="molecule type" value="Genomic_DNA"/>
</dbReference>
<keyword evidence="1" id="KW-0472">Membrane</keyword>
<gene>
    <name evidence="2" type="ORF">HMPREF1059_00312</name>
</gene>
<keyword evidence="1" id="KW-0812">Transmembrane</keyword>
<feature type="transmembrane region" description="Helical" evidence="1">
    <location>
        <begin position="45"/>
        <end position="63"/>
    </location>
</feature>
<evidence type="ECO:0000256" key="1">
    <source>
        <dbReference type="SAM" id="Phobius"/>
    </source>
</evidence>
<organism evidence="2 3">
    <name type="scientific">Parabacteroides distasonis CL09T03C24</name>
    <dbReference type="NCBI Taxonomy" id="999417"/>
    <lineage>
        <taxon>Bacteria</taxon>
        <taxon>Pseudomonadati</taxon>
        <taxon>Bacteroidota</taxon>
        <taxon>Bacteroidia</taxon>
        <taxon>Bacteroidales</taxon>
        <taxon>Tannerellaceae</taxon>
        <taxon>Parabacteroides</taxon>
    </lineage>
</organism>
<protein>
    <submittedName>
        <fullName evidence="2">Uncharacterized protein</fullName>
    </submittedName>
</protein>
<feature type="transmembrane region" description="Helical" evidence="1">
    <location>
        <begin position="15"/>
        <end position="33"/>
    </location>
</feature>
<evidence type="ECO:0000313" key="2">
    <source>
        <dbReference type="EMBL" id="EKN33271.1"/>
    </source>
</evidence>
<accession>A0AAD2TSZ2</accession>
<dbReference type="AlphaFoldDB" id="A0AAD2TSZ2"/>
<dbReference type="Proteomes" id="UP000006262">
    <property type="component" value="Unassembled WGS sequence"/>
</dbReference>